<dbReference type="Proteomes" id="UP000250266">
    <property type="component" value="Unassembled WGS sequence"/>
</dbReference>
<keyword evidence="2" id="KW-1185">Reference proteome</keyword>
<gene>
    <name evidence="1" type="ORF">K432DRAFT_470009</name>
</gene>
<evidence type="ECO:0000313" key="1">
    <source>
        <dbReference type="EMBL" id="OCK74337.1"/>
    </source>
</evidence>
<sequence>MARDKWGPLAHWKLEARGQSRLCASSGKSAARRAAPRVVHVSRKRWMRWFRWGWMGRGGLDKHEDMWNEKDYSYEGMGEVFKTLNWGLFGKGYEAA</sequence>
<evidence type="ECO:0000313" key="2">
    <source>
        <dbReference type="Proteomes" id="UP000250266"/>
    </source>
</evidence>
<dbReference type="AlphaFoldDB" id="A0A8E2DZ46"/>
<proteinExistence type="predicted"/>
<name>A0A8E2DZ46_9PEZI</name>
<organism evidence="1 2">
    <name type="scientific">Lepidopterella palustris CBS 459.81</name>
    <dbReference type="NCBI Taxonomy" id="1314670"/>
    <lineage>
        <taxon>Eukaryota</taxon>
        <taxon>Fungi</taxon>
        <taxon>Dikarya</taxon>
        <taxon>Ascomycota</taxon>
        <taxon>Pezizomycotina</taxon>
        <taxon>Dothideomycetes</taxon>
        <taxon>Pleosporomycetidae</taxon>
        <taxon>Mytilinidiales</taxon>
        <taxon>Argynnaceae</taxon>
        <taxon>Lepidopterella</taxon>
    </lineage>
</organism>
<reference evidence="1 2" key="1">
    <citation type="journal article" date="2016" name="Nat. Commun.">
        <title>Ectomycorrhizal ecology is imprinted in the genome of the dominant symbiotic fungus Cenococcum geophilum.</title>
        <authorList>
            <consortium name="DOE Joint Genome Institute"/>
            <person name="Peter M."/>
            <person name="Kohler A."/>
            <person name="Ohm R.A."/>
            <person name="Kuo A."/>
            <person name="Krutzmann J."/>
            <person name="Morin E."/>
            <person name="Arend M."/>
            <person name="Barry K.W."/>
            <person name="Binder M."/>
            <person name="Choi C."/>
            <person name="Clum A."/>
            <person name="Copeland A."/>
            <person name="Grisel N."/>
            <person name="Haridas S."/>
            <person name="Kipfer T."/>
            <person name="LaButti K."/>
            <person name="Lindquist E."/>
            <person name="Lipzen A."/>
            <person name="Maire R."/>
            <person name="Meier B."/>
            <person name="Mihaltcheva S."/>
            <person name="Molinier V."/>
            <person name="Murat C."/>
            <person name="Poggeler S."/>
            <person name="Quandt C.A."/>
            <person name="Sperisen C."/>
            <person name="Tritt A."/>
            <person name="Tisserant E."/>
            <person name="Crous P.W."/>
            <person name="Henrissat B."/>
            <person name="Nehls U."/>
            <person name="Egli S."/>
            <person name="Spatafora J.W."/>
            <person name="Grigoriev I.V."/>
            <person name="Martin F.M."/>
        </authorList>
    </citation>
    <scope>NUCLEOTIDE SEQUENCE [LARGE SCALE GENOMIC DNA]</scope>
    <source>
        <strain evidence="1 2">CBS 459.81</strain>
    </source>
</reference>
<dbReference type="OrthoDB" id="2400485at2759"/>
<protein>
    <submittedName>
        <fullName evidence="1">Uncharacterized protein</fullName>
    </submittedName>
</protein>
<accession>A0A8E2DZ46</accession>
<dbReference type="EMBL" id="KV745503">
    <property type="protein sequence ID" value="OCK74337.1"/>
    <property type="molecule type" value="Genomic_DNA"/>
</dbReference>